<dbReference type="Pfam" id="PF21948">
    <property type="entry name" value="LplA-B_cat"/>
    <property type="match status" value="1"/>
</dbReference>
<proteinExistence type="predicted"/>
<dbReference type="STRING" id="1227455.C449_14797"/>
<name>M0MBY4_9EURY</name>
<protein>
    <recommendedName>
        <fullName evidence="2">BPL/LPL catalytic domain-containing protein</fullName>
    </recommendedName>
</protein>
<comment type="caution">
    <text evidence="3">The sequence shown here is derived from an EMBL/GenBank/DDBJ whole genome shotgun (WGS) entry which is preliminary data.</text>
</comment>
<evidence type="ECO:0000256" key="1">
    <source>
        <dbReference type="SAM" id="MobiDB-lite"/>
    </source>
</evidence>
<dbReference type="SUPFAM" id="SSF55681">
    <property type="entry name" value="Class II aaRS and biotin synthetases"/>
    <property type="match status" value="1"/>
</dbReference>
<sequence length="236" mass="25046">MRVFEGRAADIETDRERTRKLVTHTATTGEPAVRAWTPHRHVAFGRRDARAEGYDQAHEIAADHDFPPVEREVGGRAVAYTGSTVAFARAEPADGREIQRRYARATTDLKIAFDRLGVEAHDGEPPDSFCPGSHSLQADGKIAGLAQRVRSDAALVAGIVVTRDTAAIAGVLEPIYDALGVAFDPDSVGSVSGAGGDADPKIVARTIEQALVAGCRDSDDESAATETTTPADDREA</sequence>
<dbReference type="RefSeq" id="WP_006078813.1">
    <property type="nucleotide sequence ID" value="NZ_AOMD01000030.1"/>
</dbReference>
<accession>M0MBY4</accession>
<dbReference type="InterPro" id="IPR045864">
    <property type="entry name" value="aa-tRNA-synth_II/BPL/LPL"/>
</dbReference>
<dbReference type="Gene3D" id="3.30.930.10">
    <property type="entry name" value="Bira Bifunctional Protein, Domain 2"/>
    <property type="match status" value="1"/>
</dbReference>
<dbReference type="EMBL" id="AOMD01000030">
    <property type="protein sequence ID" value="EMA43256.1"/>
    <property type="molecule type" value="Genomic_DNA"/>
</dbReference>
<dbReference type="AlphaFoldDB" id="M0MBY4"/>
<dbReference type="Proteomes" id="UP000011669">
    <property type="component" value="Unassembled WGS sequence"/>
</dbReference>
<dbReference type="InterPro" id="IPR004143">
    <property type="entry name" value="BPL_LPL_catalytic"/>
</dbReference>
<dbReference type="OrthoDB" id="192160at2157"/>
<evidence type="ECO:0000259" key="2">
    <source>
        <dbReference type="Pfam" id="PF21948"/>
    </source>
</evidence>
<keyword evidence="4" id="KW-1185">Reference proteome</keyword>
<organism evidence="3 4">
    <name type="scientific">Halococcus saccharolyticus DSM 5350</name>
    <dbReference type="NCBI Taxonomy" id="1227455"/>
    <lineage>
        <taxon>Archaea</taxon>
        <taxon>Methanobacteriati</taxon>
        <taxon>Methanobacteriota</taxon>
        <taxon>Stenosarchaea group</taxon>
        <taxon>Halobacteria</taxon>
        <taxon>Halobacteriales</taxon>
        <taxon>Halococcaceae</taxon>
        <taxon>Halococcus</taxon>
    </lineage>
</organism>
<gene>
    <name evidence="3" type="ORF">C449_14797</name>
</gene>
<evidence type="ECO:0000313" key="3">
    <source>
        <dbReference type="EMBL" id="EMA43256.1"/>
    </source>
</evidence>
<dbReference type="PATRIC" id="fig|1227455.4.peg.3010"/>
<feature type="domain" description="BPL/LPL catalytic" evidence="2">
    <location>
        <begin position="19"/>
        <end position="172"/>
    </location>
</feature>
<dbReference type="InParanoid" id="M0MBY4"/>
<reference evidence="3 4" key="1">
    <citation type="journal article" date="2014" name="PLoS Genet.">
        <title>Phylogenetically driven sequencing of extremely halophilic archaea reveals strategies for static and dynamic osmo-response.</title>
        <authorList>
            <person name="Becker E.A."/>
            <person name="Seitzer P.M."/>
            <person name="Tritt A."/>
            <person name="Larsen D."/>
            <person name="Krusor M."/>
            <person name="Yao A.I."/>
            <person name="Wu D."/>
            <person name="Madern D."/>
            <person name="Eisen J.A."/>
            <person name="Darling A.E."/>
            <person name="Facciotti M.T."/>
        </authorList>
    </citation>
    <scope>NUCLEOTIDE SEQUENCE [LARGE SCALE GENOMIC DNA]</scope>
    <source>
        <strain evidence="3 4">DSM 5350</strain>
    </source>
</reference>
<feature type="region of interest" description="Disordered" evidence="1">
    <location>
        <begin position="214"/>
        <end position="236"/>
    </location>
</feature>
<evidence type="ECO:0000313" key="4">
    <source>
        <dbReference type="Proteomes" id="UP000011669"/>
    </source>
</evidence>